<protein>
    <submittedName>
        <fullName evidence="1">Uncharacterized protein</fullName>
    </submittedName>
</protein>
<organism evidence="1 2">
    <name type="scientific">Pseudanabaena biceps PCC 7429</name>
    <dbReference type="NCBI Taxonomy" id="927668"/>
    <lineage>
        <taxon>Bacteria</taxon>
        <taxon>Bacillati</taxon>
        <taxon>Cyanobacteriota</taxon>
        <taxon>Cyanophyceae</taxon>
        <taxon>Pseudanabaenales</taxon>
        <taxon>Pseudanabaenaceae</taxon>
        <taxon>Pseudanabaena</taxon>
    </lineage>
</organism>
<dbReference type="RefSeq" id="WP_009629704.1">
    <property type="nucleotide sequence ID" value="NZ_ALWB01000381.1"/>
</dbReference>
<dbReference type="EMBL" id="ALWB01000381">
    <property type="protein sequence ID" value="ELS30251.1"/>
    <property type="molecule type" value="Genomic_DNA"/>
</dbReference>
<feature type="non-terminal residue" evidence="1">
    <location>
        <position position="1"/>
    </location>
</feature>
<gene>
    <name evidence="1" type="ORF">Pse7429DRAFT_4659</name>
</gene>
<comment type="caution">
    <text evidence="1">The sequence shown here is derived from an EMBL/GenBank/DDBJ whole genome shotgun (WGS) entry which is preliminary data.</text>
</comment>
<accession>L8MS42</accession>
<keyword evidence="2" id="KW-1185">Reference proteome</keyword>
<evidence type="ECO:0000313" key="1">
    <source>
        <dbReference type="EMBL" id="ELS30251.1"/>
    </source>
</evidence>
<sequence>AALRAATLYWVWFPDLIEYSYTFGDRHSNKKVGTICPYFFLGKQDSHYRIGYTDGLMGMRLSR</sequence>
<reference evidence="1 2" key="1">
    <citation type="journal article" date="2013" name="Proc. Natl. Acad. Sci. U.S.A.">
        <title>Improving the coverage of the cyanobacterial phylum using diversity-driven genome sequencing.</title>
        <authorList>
            <person name="Shih P.M."/>
            <person name="Wu D."/>
            <person name="Latifi A."/>
            <person name="Axen S.D."/>
            <person name="Fewer D.P."/>
            <person name="Talla E."/>
            <person name="Calteau A."/>
            <person name="Cai F."/>
            <person name="Tandeau de Marsac N."/>
            <person name="Rippka R."/>
            <person name="Herdman M."/>
            <person name="Sivonen K."/>
            <person name="Coursin T."/>
            <person name="Laurent T."/>
            <person name="Goodwin L."/>
            <person name="Nolan M."/>
            <person name="Davenport K.W."/>
            <person name="Han C.S."/>
            <person name="Rubin E.M."/>
            <person name="Eisen J.A."/>
            <person name="Woyke T."/>
            <person name="Gugger M."/>
            <person name="Kerfeld C.A."/>
        </authorList>
    </citation>
    <scope>NUCLEOTIDE SEQUENCE [LARGE SCALE GENOMIC DNA]</scope>
    <source>
        <strain evidence="1 2">PCC 7429</strain>
    </source>
</reference>
<name>L8MS42_9CYAN</name>
<dbReference type="AlphaFoldDB" id="L8MS42"/>
<dbReference type="Proteomes" id="UP000011201">
    <property type="component" value="Unassembled WGS sequence"/>
</dbReference>
<proteinExistence type="predicted"/>
<evidence type="ECO:0000313" key="2">
    <source>
        <dbReference type="Proteomes" id="UP000011201"/>
    </source>
</evidence>